<dbReference type="EC" id="2.7.13.3" evidence="3"/>
<dbReference type="Gene3D" id="1.10.287.130">
    <property type="match status" value="1"/>
</dbReference>
<dbReference type="RefSeq" id="WP_090237767.1">
    <property type="nucleotide sequence ID" value="NZ_FNHW01000003.1"/>
</dbReference>
<feature type="transmembrane region" description="Helical" evidence="14">
    <location>
        <begin position="98"/>
        <end position="120"/>
    </location>
</feature>
<name>A0A1H0AXF1_9BACL</name>
<keyword evidence="12" id="KW-0902">Two-component regulatory system</keyword>
<dbReference type="SUPFAM" id="SSF47384">
    <property type="entry name" value="Homodimeric domain of signal transducing histidine kinase"/>
    <property type="match status" value="1"/>
</dbReference>
<sequence length="417" mass="46570">MRDFLQPLFVNIAIVFSLTYIANTLIPFMIRREFTLRMKGIYGLIASACALLCMVYPIQTLQDSVFDLRNVPIMVATLYGGLLPGAICTLFVCAARLFIGGNFAMVGVGLALIAFLIAAAYKGFFTENKKKWKAGIVIASIYTVIYMMIIHNRLSFLPVDFYWVYFTSFHISFFSTILLIERLTAVNMRLEETAYLDKLSVVGQMAAAIAHEVRNPMTTVRGLIQFLAKDTEDKKLKEFSPLILDELDRTNKIITDFLMLVRPSAPELTVLSLNEVINDTLALITPYGALHSASIQYKETKRPYQIVGDSQHIKQCLINIIKNAIEATEGKEGMIDIYKHSSSKNSVTLVIEDNGKGMTEEELQNIGLPFYTTKTKGTGLGTMIINRLIREIGGSVQYESKPLEGTRVLLTLPVSSP</sequence>
<evidence type="ECO:0000256" key="3">
    <source>
        <dbReference type="ARBA" id="ARBA00012438"/>
    </source>
</evidence>
<dbReference type="PANTHER" id="PTHR43065:SF46">
    <property type="entry name" value="C4-DICARBOXYLATE TRANSPORT SENSOR PROTEIN DCTB"/>
    <property type="match status" value="1"/>
</dbReference>
<evidence type="ECO:0000256" key="8">
    <source>
        <dbReference type="ARBA" id="ARBA00022741"/>
    </source>
</evidence>
<organism evidence="16 17">
    <name type="scientific">Fictibacillus solisalsi</name>
    <dbReference type="NCBI Taxonomy" id="459525"/>
    <lineage>
        <taxon>Bacteria</taxon>
        <taxon>Bacillati</taxon>
        <taxon>Bacillota</taxon>
        <taxon>Bacilli</taxon>
        <taxon>Bacillales</taxon>
        <taxon>Fictibacillaceae</taxon>
        <taxon>Fictibacillus</taxon>
    </lineage>
</organism>
<evidence type="ECO:0000256" key="11">
    <source>
        <dbReference type="ARBA" id="ARBA00022989"/>
    </source>
</evidence>
<feature type="domain" description="Histidine kinase" evidence="15">
    <location>
        <begin position="208"/>
        <end position="416"/>
    </location>
</feature>
<dbReference type="Pfam" id="PF02518">
    <property type="entry name" value="HATPase_c"/>
    <property type="match status" value="1"/>
</dbReference>
<keyword evidence="17" id="KW-1185">Reference proteome</keyword>
<evidence type="ECO:0000259" key="15">
    <source>
        <dbReference type="PROSITE" id="PS50109"/>
    </source>
</evidence>
<evidence type="ECO:0000313" key="16">
    <source>
        <dbReference type="EMBL" id="SDN37753.1"/>
    </source>
</evidence>
<comment type="subcellular location">
    <subcellularLocation>
        <location evidence="2">Cell membrane</location>
        <topology evidence="2">Multi-pass membrane protein</topology>
    </subcellularLocation>
</comment>
<dbReference type="SMART" id="SM00388">
    <property type="entry name" value="HisKA"/>
    <property type="match status" value="1"/>
</dbReference>
<dbReference type="SUPFAM" id="SSF55874">
    <property type="entry name" value="ATPase domain of HSP90 chaperone/DNA topoisomerase II/histidine kinase"/>
    <property type="match status" value="1"/>
</dbReference>
<evidence type="ECO:0000256" key="13">
    <source>
        <dbReference type="ARBA" id="ARBA00023136"/>
    </source>
</evidence>
<dbReference type="Pfam" id="PF07694">
    <property type="entry name" value="5TM-5TMR_LYT"/>
    <property type="match status" value="1"/>
</dbReference>
<dbReference type="PROSITE" id="PS50109">
    <property type="entry name" value="HIS_KIN"/>
    <property type="match status" value="1"/>
</dbReference>
<feature type="transmembrane region" description="Helical" evidence="14">
    <location>
        <begin position="71"/>
        <end position="92"/>
    </location>
</feature>
<dbReference type="Gene3D" id="3.30.565.10">
    <property type="entry name" value="Histidine kinase-like ATPase, C-terminal domain"/>
    <property type="match status" value="1"/>
</dbReference>
<evidence type="ECO:0000256" key="1">
    <source>
        <dbReference type="ARBA" id="ARBA00000085"/>
    </source>
</evidence>
<reference evidence="17" key="1">
    <citation type="submission" date="2016-10" db="EMBL/GenBank/DDBJ databases">
        <authorList>
            <person name="Varghese N."/>
            <person name="Submissions S."/>
        </authorList>
    </citation>
    <scope>NUCLEOTIDE SEQUENCE [LARGE SCALE GENOMIC DNA]</scope>
    <source>
        <strain evidence="17">CGMCC 1.6854</strain>
    </source>
</reference>
<evidence type="ECO:0000256" key="10">
    <source>
        <dbReference type="ARBA" id="ARBA00022840"/>
    </source>
</evidence>
<dbReference type="InterPro" id="IPR005467">
    <property type="entry name" value="His_kinase_dom"/>
</dbReference>
<dbReference type="GO" id="GO:0005524">
    <property type="term" value="F:ATP binding"/>
    <property type="evidence" value="ECO:0007669"/>
    <property type="project" value="UniProtKB-KW"/>
</dbReference>
<dbReference type="InterPro" id="IPR036097">
    <property type="entry name" value="HisK_dim/P_sf"/>
</dbReference>
<keyword evidence="4" id="KW-1003">Cell membrane</keyword>
<protein>
    <recommendedName>
        <fullName evidence="3">histidine kinase</fullName>
        <ecNumber evidence="3">2.7.13.3</ecNumber>
    </recommendedName>
</protein>
<keyword evidence="8" id="KW-0547">Nucleotide-binding</keyword>
<evidence type="ECO:0000256" key="5">
    <source>
        <dbReference type="ARBA" id="ARBA00022553"/>
    </source>
</evidence>
<keyword evidence="6" id="KW-0808">Transferase</keyword>
<keyword evidence="10" id="KW-0067">ATP-binding</keyword>
<keyword evidence="7 14" id="KW-0812">Transmembrane</keyword>
<dbReference type="SMART" id="SM00387">
    <property type="entry name" value="HATPase_c"/>
    <property type="match status" value="1"/>
</dbReference>
<dbReference type="PRINTS" id="PR00344">
    <property type="entry name" value="BCTRLSENSOR"/>
</dbReference>
<dbReference type="OrthoDB" id="9815750at2"/>
<dbReference type="PANTHER" id="PTHR43065">
    <property type="entry name" value="SENSOR HISTIDINE KINASE"/>
    <property type="match status" value="1"/>
</dbReference>
<feature type="transmembrane region" description="Helical" evidence="14">
    <location>
        <begin position="7"/>
        <end position="29"/>
    </location>
</feature>
<dbReference type="InterPro" id="IPR036890">
    <property type="entry name" value="HATPase_C_sf"/>
</dbReference>
<evidence type="ECO:0000256" key="2">
    <source>
        <dbReference type="ARBA" id="ARBA00004651"/>
    </source>
</evidence>
<keyword evidence="5" id="KW-0597">Phosphoprotein</keyword>
<keyword evidence="13 14" id="KW-0472">Membrane</keyword>
<dbReference type="CDD" id="cd00082">
    <property type="entry name" value="HisKA"/>
    <property type="match status" value="1"/>
</dbReference>
<dbReference type="GO" id="GO:0071555">
    <property type="term" value="P:cell wall organization"/>
    <property type="evidence" value="ECO:0007669"/>
    <property type="project" value="InterPro"/>
</dbReference>
<dbReference type="GO" id="GO:0005886">
    <property type="term" value="C:plasma membrane"/>
    <property type="evidence" value="ECO:0007669"/>
    <property type="project" value="UniProtKB-SubCell"/>
</dbReference>
<comment type="catalytic activity">
    <reaction evidence="1">
        <text>ATP + protein L-histidine = ADP + protein N-phospho-L-histidine.</text>
        <dbReference type="EC" id="2.7.13.3"/>
    </reaction>
</comment>
<proteinExistence type="predicted"/>
<evidence type="ECO:0000313" key="17">
    <source>
        <dbReference type="Proteomes" id="UP000199544"/>
    </source>
</evidence>
<dbReference type="InterPro" id="IPR011620">
    <property type="entry name" value="Sig_transdc_His_kinase_LytS_TM"/>
</dbReference>
<evidence type="ECO:0000256" key="4">
    <source>
        <dbReference type="ARBA" id="ARBA00022475"/>
    </source>
</evidence>
<accession>A0A1H0AXF1</accession>
<dbReference type="Pfam" id="PF00512">
    <property type="entry name" value="HisKA"/>
    <property type="match status" value="1"/>
</dbReference>
<keyword evidence="9 16" id="KW-0418">Kinase</keyword>
<dbReference type="Gene3D" id="1.10.1760.20">
    <property type="match status" value="1"/>
</dbReference>
<evidence type="ECO:0000256" key="12">
    <source>
        <dbReference type="ARBA" id="ARBA00023012"/>
    </source>
</evidence>
<feature type="transmembrane region" description="Helical" evidence="14">
    <location>
        <begin position="162"/>
        <end position="180"/>
    </location>
</feature>
<dbReference type="STRING" id="459525.SAMN04488137_4258"/>
<dbReference type="InterPro" id="IPR004358">
    <property type="entry name" value="Sig_transdc_His_kin-like_C"/>
</dbReference>
<feature type="transmembrane region" description="Helical" evidence="14">
    <location>
        <begin position="132"/>
        <end position="150"/>
    </location>
</feature>
<dbReference type="InterPro" id="IPR003661">
    <property type="entry name" value="HisK_dim/P_dom"/>
</dbReference>
<gene>
    <name evidence="16" type="ORF">SAMN04488137_4258</name>
</gene>
<dbReference type="Proteomes" id="UP000199544">
    <property type="component" value="Unassembled WGS sequence"/>
</dbReference>
<evidence type="ECO:0000256" key="7">
    <source>
        <dbReference type="ARBA" id="ARBA00022692"/>
    </source>
</evidence>
<evidence type="ECO:0000256" key="14">
    <source>
        <dbReference type="SAM" id="Phobius"/>
    </source>
</evidence>
<dbReference type="GO" id="GO:0000155">
    <property type="term" value="F:phosphorelay sensor kinase activity"/>
    <property type="evidence" value="ECO:0007669"/>
    <property type="project" value="InterPro"/>
</dbReference>
<dbReference type="InterPro" id="IPR003594">
    <property type="entry name" value="HATPase_dom"/>
</dbReference>
<keyword evidence="11 14" id="KW-1133">Transmembrane helix</keyword>
<evidence type="ECO:0000256" key="6">
    <source>
        <dbReference type="ARBA" id="ARBA00022679"/>
    </source>
</evidence>
<dbReference type="EMBL" id="FNHW01000003">
    <property type="protein sequence ID" value="SDN37753.1"/>
    <property type="molecule type" value="Genomic_DNA"/>
</dbReference>
<dbReference type="AlphaFoldDB" id="A0A1H0AXF1"/>
<evidence type="ECO:0000256" key="9">
    <source>
        <dbReference type="ARBA" id="ARBA00022777"/>
    </source>
</evidence>
<feature type="transmembrane region" description="Helical" evidence="14">
    <location>
        <begin position="41"/>
        <end position="59"/>
    </location>
</feature>